<dbReference type="InterPro" id="IPR005183">
    <property type="entry name" value="DUF305_CopM-like"/>
</dbReference>
<dbReference type="PANTHER" id="PTHR36933:SF1">
    <property type="entry name" value="SLL0788 PROTEIN"/>
    <property type="match status" value="1"/>
</dbReference>
<proteinExistence type="predicted"/>
<keyword evidence="4" id="KW-1185">Reference proteome</keyword>
<sequence>MKKPNNCTLLLESKLKIFIFFLATVFFTISCNQGSTNASDEAETSSETTATETMEDHSQHNMNTGEMSGMMGHMHQNMEEMHGMKAKMTGDPDYDFAQMMTMHHQGAVRMAEDEIANGTDAKMKEMAQKTMKTNKEDIQKLQDFTKTHKPTKGDTATTMQMMQPMSKMMDDMHQNMGNMGGANTDHSFAQMMIHHHEMGNEMARAFLKQGKTQEMKQMAQKTIDEQEKEIQEFRNWLDQNKQ</sequence>
<evidence type="ECO:0000256" key="1">
    <source>
        <dbReference type="SAM" id="MobiDB-lite"/>
    </source>
</evidence>
<dbReference type="OrthoDB" id="8603558at2"/>
<gene>
    <name evidence="3" type="ORF">C8N40_11321</name>
</gene>
<dbReference type="RefSeq" id="WP_108213626.1">
    <property type="nucleotide sequence ID" value="NZ_QBKI01000013.1"/>
</dbReference>
<accession>A0A2T5Y9M4</accession>
<dbReference type="Gene3D" id="1.20.1260.10">
    <property type="match status" value="2"/>
</dbReference>
<dbReference type="InterPro" id="IPR012347">
    <property type="entry name" value="Ferritin-like"/>
</dbReference>
<dbReference type="PANTHER" id="PTHR36933">
    <property type="entry name" value="SLL0788 PROTEIN"/>
    <property type="match status" value="1"/>
</dbReference>
<feature type="compositionally biased region" description="Low complexity" evidence="1">
    <location>
        <begin position="35"/>
        <end position="52"/>
    </location>
</feature>
<protein>
    <submittedName>
        <fullName evidence="3">Uncharacterized protein (DUF305 family)</fullName>
    </submittedName>
</protein>
<organism evidence="3 4">
    <name type="scientific">Pontibacter mucosus</name>
    <dbReference type="NCBI Taxonomy" id="1649266"/>
    <lineage>
        <taxon>Bacteria</taxon>
        <taxon>Pseudomonadati</taxon>
        <taxon>Bacteroidota</taxon>
        <taxon>Cytophagia</taxon>
        <taxon>Cytophagales</taxon>
        <taxon>Hymenobacteraceae</taxon>
        <taxon>Pontibacter</taxon>
    </lineage>
</organism>
<dbReference type="AlphaFoldDB" id="A0A2T5Y9M4"/>
<feature type="domain" description="DUF305" evidence="2">
    <location>
        <begin position="51"/>
        <end position="144"/>
    </location>
</feature>
<name>A0A2T5Y9M4_9BACT</name>
<reference evidence="3 4" key="1">
    <citation type="submission" date="2018-04" db="EMBL/GenBank/DDBJ databases">
        <title>Genomic Encyclopedia of Archaeal and Bacterial Type Strains, Phase II (KMG-II): from individual species to whole genera.</title>
        <authorList>
            <person name="Goeker M."/>
        </authorList>
    </citation>
    <scope>NUCLEOTIDE SEQUENCE [LARGE SCALE GENOMIC DNA]</scope>
    <source>
        <strain evidence="3 4">DSM 100162</strain>
    </source>
</reference>
<comment type="caution">
    <text evidence="3">The sequence shown here is derived from an EMBL/GenBank/DDBJ whole genome shotgun (WGS) entry which is preliminary data.</text>
</comment>
<dbReference type="Proteomes" id="UP000244225">
    <property type="component" value="Unassembled WGS sequence"/>
</dbReference>
<evidence type="ECO:0000313" key="4">
    <source>
        <dbReference type="Proteomes" id="UP000244225"/>
    </source>
</evidence>
<feature type="domain" description="DUF305" evidence="2">
    <location>
        <begin position="152"/>
        <end position="237"/>
    </location>
</feature>
<dbReference type="EMBL" id="QBKI01000013">
    <property type="protein sequence ID" value="PTX13099.1"/>
    <property type="molecule type" value="Genomic_DNA"/>
</dbReference>
<feature type="region of interest" description="Disordered" evidence="1">
    <location>
        <begin position="34"/>
        <end position="66"/>
    </location>
</feature>
<dbReference type="PROSITE" id="PS51257">
    <property type="entry name" value="PROKAR_LIPOPROTEIN"/>
    <property type="match status" value="1"/>
</dbReference>
<evidence type="ECO:0000259" key="2">
    <source>
        <dbReference type="Pfam" id="PF03713"/>
    </source>
</evidence>
<dbReference type="Pfam" id="PF03713">
    <property type="entry name" value="DUF305"/>
    <property type="match status" value="2"/>
</dbReference>
<evidence type="ECO:0000313" key="3">
    <source>
        <dbReference type="EMBL" id="PTX13099.1"/>
    </source>
</evidence>